<dbReference type="InterPro" id="IPR017853">
    <property type="entry name" value="GH"/>
</dbReference>
<dbReference type="GO" id="GO:0008422">
    <property type="term" value="F:beta-glucosidase activity"/>
    <property type="evidence" value="ECO:0007669"/>
    <property type="project" value="TreeGrafter"/>
</dbReference>
<keyword evidence="3" id="KW-0136">Cellulose degradation</keyword>
<evidence type="ECO:0000256" key="3">
    <source>
        <dbReference type="ARBA" id="ARBA00023001"/>
    </source>
</evidence>
<dbReference type="Pfam" id="PF00150">
    <property type="entry name" value="Cellulase"/>
    <property type="match status" value="1"/>
</dbReference>
<evidence type="ECO:0000256" key="8">
    <source>
        <dbReference type="SAM" id="SignalP"/>
    </source>
</evidence>
<accession>A0A7U3S446</accession>
<dbReference type="GO" id="GO:0005576">
    <property type="term" value="C:extracellular region"/>
    <property type="evidence" value="ECO:0007669"/>
    <property type="project" value="TreeGrafter"/>
</dbReference>
<keyword evidence="5 7" id="KW-0326">Glycosidase</keyword>
<dbReference type="GO" id="GO:0009986">
    <property type="term" value="C:cell surface"/>
    <property type="evidence" value="ECO:0007669"/>
    <property type="project" value="TreeGrafter"/>
</dbReference>
<protein>
    <submittedName>
        <fullName evidence="10">Cellulase 5A</fullName>
    </submittedName>
</protein>
<evidence type="ECO:0000313" key="10">
    <source>
        <dbReference type="EMBL" id="QPB75700.1"/>
    </source>
</evidence>
<evidence type="ECO:0000256" key="6">
    <source>
        <dbReference type="ARBA" id="ARBA00023326"/>
    </source>
</evidence>
<evidence type="ECO:0000256" key="5">
    <source>
        <dbReference type="ARBA" id="ARBA00023295"/>
    </source>
</evidence>
<dbReference type="InterPro" id="IPR050386">
    <property type="entry name" value="Glycosyl_hydrolase_5"/>
</dbReference>
<feature type="domain" description="Glycoside hydrolase family 5" evidence="9">
    <location>
        <begin position="92"/>
        <end position="386"/>
    </location>
</feature>
<feature type="chain" id="PRO_5031137625" evidence="8">
    <location>
        <begin position="31"/>
        <end position="433"/>
    </location>
</feature>
<proteinExistence type="evidence at transcript level"/>
<sequence length="433" mass="47563">MKINATSIKKLLSVSLITALFMAGFSCSNGSNQNKGSEGGGGEPVPVVDMGAFEPGNTSVEMAANMAIGWNLGNTLDAIGDWTDSNGTFHSDLKGLETETGWGMPTTTEAMITAVHNAGFKTIRIPVSWHNHITDKTNYTIDSAWMARVKTVVDWAYNMGMCVIINIHHDNLKESQLAGNCGFALSYDTTLQNQSKAYIEKVWTQIATTFKDYDDKLVFEVLNEPRDVGGEVTGNEWWTTNKNIVSVITAYEQVGVNAIRAVSGNEDRFIMVPGYAATGSAKTILDLYTMPTDTATDRLILSTHAYSPNDFALNENGETTFDDNGKSDLDYIFGFLKSDYVSKGIGVVMGEASSTDRNNTAAREAWTTYYFTKAREAGIPVVLWDNMVTVSYKGYLGSGENHGYYDRNNNTWFFPSIINAMMKAVYGDNYTAE</sequence>
<dbReference type="InterPro" id="IPR001547">
    <property type="entry name" value="Glyco_hydro_5"/>
</dbReference>
<keyword evidence="4" id="KW-0119">Carbohydrate metabolism</keyword>
<organism evidence="10">
    <name type="scientific">Ruminococcus albus</name>
    <dbReference type="NCBI Taxonomy" id="1264"/>
    <lineage>
        <taxon>Bacteria</taxon>
        <taxon>Bacillati</taxon>
        <taxon>Bacillota</taxon>
        <taxon>Clostridia</taxon>
        <taxon>Eubacteriales</taxon>
        <taxon>Oscillospiraceae</taxon>
        <taxon>Ruminococcus</taxon>
    </lineage>
</organism>
<dbReference type="SUPFAM" id="SSF51445">
    <property type="entry name" value="(Trans)glycosidases"/>
    <property type="match status" value="1"/>
</dbReference>
<dbReference type="Gene3D" id="3.20.20.80">
    <property type="entry name" value="Glycosidases"/>
    <property type="match status" value="1"/>
</dbReference>
<dbReference type="AlphaFoldDB" id="A0A7U3S446"/>
<evidence type="ECO:0000256" key="4">
    <source>
        <dbReference type="ARBA" id="ARBA00023277"/>
    </source>
</evidence>
<reference evidence="10" key="1">
    <citation type="submission" date="2020-07" db="EMBL/GenBank/DDBJ databases">
        <authorList>
            <person name="Wang J."/>
            <person name="He B."/>
            <person name="Sun X."/>
            <person name="Cao J."/>
            <person name="Wang Q."/>
        </authorList>
    </citation>
    <scope>NUCLEOTIDE SEQUENCE</scope>
</reference>
<keyword evidence="2 7" id="KW-0378">Hydrolase</keyword>
<dbReference type="PROSITE" id="PS51257">
    <property type="entry name" value="PROKAR_LIPOPROTEIN"/>
    <property type="match status" value="1"/>
</dbReference>
<comment type="similarity">
    <text evidence="1 7">Belongs to the glycosyl hydrolase 5 (cellulase A) family.</text>
</comment>
<dbReference type="InterPro" id="IPR018087">
    <property type="entry name" value="Glyco_hydro_5_CS"/>
</dbReference>
<gene>
    <name evidence="10" type="primary">cel5A</name>
    <name evidence="10" type="synonym">GH5</name>
</gene>
<dbReference type="PROSITE" id="PS00659">
    <property type="entry name" value="GLYCOSYL_HYDROL_F5"/>
    <property type="match status" value="1"/>
</dbReference>
<dbReference type="GO" id="GO:0030245">
    <property type="term" value="P:cellulose catabolic process"/>
    <property type="evidence" value="ECO:0007669"/>
    <property type="project" value="UniProtKB-KW"/>
</dbReference>
<evidence type="ECO:0000256" key="2">
    <source>
        <dbReference type="ARBA" id="ARBA00022801"/>
    </source>
</evidence>
<keyword evidence="6" id="KW-0624">Polysaccharide degradation</keyword>
<dbReference type="EMBL" id="MT832757">
    <property type="protein sequence ID" value="QPB75700.1"/>
    <property type="molecule type" value="mRNA"/>
</dbReference>
<evidence type="ECO:0000259" key="9">
    <source>
        <dbReference type="Pfam" id="PF00150"/>
    </source>
</evidence>
<feature type="signal peptide" evidence="8">
    <location>
        <begin position="1"/>
        <end position="30"/>
    </location>
</feature>
<name>A0A7U3S446_RUMAL</name>
<keyword evidence="8" id="KW-0732">Signal</keyword>
<dbReference type="PANTHER" id="PTHR31297">
    <property type="entry name" value="GLUCAN ENDO-1,6-BETA-GLUCOSIDASE B"/>
    <property type="match status" value="1"/>
</dbReference>
<dbReference type="PANTHER" id="PTHR31297:SF41">
    <property type="entry name" value="ENDOGLUCANASE, PUTATIVE (AFU_ORTHOLOGUE AFUA_5G01830)-RELATED"/>
    <property type="match status" value="1"/>
</dbReference>
<evidence type="ECO:0000256" key="7">
    <source>
        <dbReference type="RuleBase" id="RU361153"/>
    </source>
</evidence>
<evidence type="ECO:0000256" key="1">
    <source>
        <dbReference type="ARBA" id="ARBA00005641"/>
    </source>
</evidence>